<dbReference type="PIRSF" id="PIRSF001365">
    <property type="entry name" value="DHDPS"/>
    <property type="match status" value="1"/>
</dbReference>
<evidence type="ECO:0000313" key="4">
    <source>
        <dbReference type="Proteomes" id="UP000636579"/>
    </source>
</evidence>
<dbReference type="GO" id="GO:0008840">
    <property type="term" value="F:4-hydroxy-tetrahydrodipicolinate synthase activity"/>
    <property type="evidence" value="ECO:0007669"/>
    <property type="project" value="UniProtKB-EC"/>
</dbReference>
<dbReference type="Proteomes" id="UP000636579">
    <property type="component" value="Unassembled WGS sequence"/>
</dbReference>
<keyword evidence="1 2" id="KW-0456">Lyase</keyword>
<evidence type="ECO:0000313" key="3">
    <source>
        <dbReference type="EMBL" id="MBE1514901.1"/>
    </source>
</evidence>
<comment type="similarity">
    <text evidence="2">Belongs to the DapA family.</text>
</comment>
<dbReference type="Gene3D" id="3.20.20.70">
    <property type="entry name" value="Aldolase class I"/>
    <property type="match status" value="1"/>
</dbReference>
<sequence length="303" mass="32709">MTSIQNTAQALRTVVGIPVAPYRPDGELDEHQIRVLADRLVTSGVRALTANGNTGEFYALAPRERRAAVTGVIEGVDSRATVIAGVGLDLATAVDEAQFAVEEGADAIMVHQPVLPYMSPQGWVDYVATIAQAVPDHAVVPYVSSPVITGAAISELAQRCVNVVGLKYSVPDPVGFARTVQESPTELLWIAGLAESYAPSAWQSGAQAFTSGLVNVDPQISLDLLSALQRQDREGTLRLWRQIREFEDLRGRNRDADNVSVVKEAMHQRGLCDRSVRPPSAPLNPEGQQAVLRILAVWEESRA</sequence>
<dbReference type="EMBL" id="JADBEE010000001">
    <property type="protein sequence ID" value="MBE1514901.1"/>
    <property type="molecule type" value="Genomic_DNA"/>
</dbReference>
<dbReference type="CDD" id="cd00408">
    <property type="entry name" value="DHDPS-like"/>
    <property type="match status" value="1"/>
</dbReference>
<dbReference type="PANTHER" id="PTHR12128">
    <property type="entry name" value="DIHYDRODIPICOLINATE SYNTHASE"/>
    <property type="match status" value="1"/>
</dbReference>
<dbReference type="PANTHER" id="PTHR12128:SF19">
    <property type="entry name" value="5-DEHYDRO-4-DEOXYGLUCARATE DEHYDRATASE 2-RELATED"/>
    <property type="match status" value="1"/>
</dbReference>
<gene>
    <name evidence="3" type="ORF">H4W26_001656</name>
</gene>
<proteinExistence type="inferred from homology"/>
<protein>
    <submittedName>
        <fullName evidence="3">4-hydroxy-tetrahydrodipicolinate synthase</fullName>
        <ecNumber evidence="3">4.3.3.7</ecNumber>
    </submittedName>
</protein>
<dbReference type="InterPro" id="IPR013785">
    <property type="entry name" value="Aldolase_TIM"/>
</dbReference>
<accession>A0ABR9J8J1</accession>
<dbReference type="RefSeq" id="WP_192591595.1">
    <property type="nucleotide sequence ID" value="NZ_JADBEE010000001.1"/>
</dbReference>
<evidence type="ECO:0000256" key="2">
    <source>
        <dbReference type="PIRNR" id="PIRNR001365"/>
    </source>
</evidence>
<dbReference type="SMART" id="SM01130">
    <property type="entry name" value="DHDPS"/>
    <property type="match status" value="1"/>
</dbReference>
<dbReference type="SUPFAM" id="SSF51569">
    <property type="entry name" value="Aldolase"/>
    <property type="match status" value="1"/>
</dbReference>
<comment type="caution">
    <text evidence="3">The sequence shown here is derived from an EMBL/GenBank/DDBJ whole genome shotgun (WGS) entry which is preliminary data.</text>
</comment>
<keyword evidence="4" id="KW-1185">Reference proteome</keyword>
<dbReference type="EC" id="4.3.3.7" evidence="3"/>
<dbReference type="Pfam" id="PF00701">
    <property type="entry name" value="DHDPS"/>
    <property type="match status" value="1"/>
</dbReference>
<organism evidence="3 4">
    <name type="scientific">Nesterenkonia halotolerans</name>
    <dbReference type="NCBI Taxonomy" id="225325"/>
    <lineage>
        <taxon>Bacteria</taxon>
        <taxon>Bacillati</taxon>
        <taxon>Actinomycetota</taxon>
        <taxon>Actinomycetes</taxon>
        <taxon>Micrococcales</taxon>
        <taxon>Micrococcaceae</taxon>
        <taxon>Nesterenkonia</taxon>
    </lineage>
</organism>
<name>A0ABR9J8J1_9MICC</name>
<reference evidence="3 4" key="1">
    <citation type="submission" date="2020-10" db="EMBL/GenBank/DDBJ databases">
        <title>Sequencing the genomes of 1000 actinobacteria strains.</title>
        <authorList>
            <person name="Klenk H.-P."/>
        </authorList>
    </citation>
    <scope>NUCLEOTIDE SEQUENCE [LARGE SCALE GENOMIC DNA]</scope>
    <source>
        <strain evidence="3 4">DSM 15474</strain>
    </source>
</reference>
<evidence type="ECO:0000256" key="1">
    <source>
        <dbReference type="ARBA" id="ARBA00023239"/>
    </source>
</evidence>
<dbReference type="InterPro" id="IPR002220">
    <property type="entry name" value="DapA-like"/>
</dbReference>